<dbReference type="Proteomes" id="UP000451565">
    <property type="component" value="Unassembled WGS sequence"/>
</dbReference>
<comment type="caution">
    <text evidence="1">The sequence shown here is derived from an EMBL/GenBank/DDBJ whole genome shotgun (WGS) entry which is preliminary data.</text>
</comment>
<accession>A0A843YWH4</accession>
<evidence type="ECO:0000313" key="2">
    <source>
        <dbReference type="Proteomes" id="UP000451565"/>
    </source>
</evidence>
<gene>
    <name evidence="1" type="ORF">GEV47_15150</name>
</gene>
<dbReference type="AlphaFoldDB" id="A0A843YWH4"/>
<dbReference type="OrthoDB" id="5974674at2"/>
<protein>
    <recommendedName>
        <fullName evidence="3">MarR family transcriptional regulator</fullName>
    </recommendedName>
</protein>
<evidence type="ECO:0008006" key="3">
    <source>
        <dbReference type="Google" id="ProtNLM"/>
    </source>
</evidence>
<dbReference type="RefSeq" id="WP_153235581.1">
    <property type="nucleotide sequence ID" value="NZ_WINI01000007.1"/>
</dbReference>
<evidence type="ECO:0000313" key="1">
    <source>
        <dbReference type="EMBL" id="MQR02014.1"/>
    </source>
</evidence>
<sequence>MATFRFWSTTPCVSVQIVDVQISVARNSVLEEALADWSDKDRSELARLVRKLADEAMQIK</sequence>
<keyword evidence="2" id="KW-1185">Reference proteome</keyword>
<dbReference type="EMBL" id="WINI01000007">
    <property type="protein sequence ID" value="MQR02014.1"/>
    <property type="molecule type" value="Genomic_DNA"/>
</dbReference>
<reference evidence="1 2" key="1">
    <citation type="submission" date="2019-10" db="EMBL/GenBank/DDBJ databases">
        <title>Glaciimonas soli sp. nov., a psychrophilic bacterium isolated from the forest soil of a high elevation mountain in Taiwan.</title>
        <authorList>
            <person name="Wang L.-T."/>
            <person name="Shieh W.Y."/>
        </authorList>
    </citation>
    <scope>NUCLEOTIDE SEQUENCE [LARGE SCALE GENOMIC DNA]</scope>
    <source>
        <strain evidence="1 2">GS1</strain>
    </source>
</reference>
<proteinExistence type="predicted"/>
<organism evidence="1 2">
    <name type="scientific">Glaciimonas soli</name>
    <dbReference type="NCBI Taxonomy" id="2590999"/>
    <lineage>
        <taxon>Bacteria</taxon>
        <taxon>Pseudomonadati</taxon>
        <taxon>Pseudomonadota</taxon>
        <taxon>Betaproteobacteria</taxon>
        <taxon>Burkholderiales</taxon>
        <taxon>Oxalobacteraceae</taxon>
        <taxon>Glaciimonas</taxon>
    </lineage>
</organism>
<name>A0A843YWH4_9BURK</name>